<comment type="caution">
    <text evidence="4">The sequence shown here is derived from an EMBL/GenBank/DDBJ whole genome shotgun (WGS) entry which is preliminary data.</text>
</comment>
<dbReference type="InterPro" id="IPR021729">
    <property type="entry name" value="DUF3298"/>
</dbReference>
<gene>
    <name evidence="4" type="ORF">LKD45_02660</name>
</gene>
<dbReference type="RefSeq" id="WP_308727687.1">
    <property type="nucleotide sequence ID" value="NZ_JAJEQF010000003.1"/>
</dbReference>
<protein>
    <submittedName>
        <fullName evidence="4">DUF3298 and DUF4163 domain-containing protein</fullName>
    </submittedName>
</protein>
<feature type="domain" description="DUF3298" evidence="3">
    <location>
        <begin position="296"/>
        <end position="337"/>
    </location>
</feature>
<accession>A0AAE3AV26</accession>
<proteinExistence type="predicted"/>
<dbReference type="Gene3D" id="3.90.640.20">
    <property type="entry name" value="Heat-shock cognate protein, ATPase"/>
    <property type="match status" value="1"/>
</dbReference>
<dbReference type="InterPro" id="IPR037126">
    <property type="entry name" value="PdaC/RsiV-like_sf"/>
</dbReference>
<evidence type="ECO:0000256" key="2">
    <source>
        <dbReference type="SAM" id="SignalP"/>
    </source>
</evidence>
<organism evidence="4 5">
    <name type="scientific">Gallintestinimicrobium propionicum</name>
    <dbReference type="NCBI Taxonomy" id="2981770"/>
    <lineage>
        <taxon>Bacteria</taxon>
        <taxon>Bacillati</taxon>
        <taxon>Bacillota</taxon>
        <taxon>Clostridia</taxon>
        <taxon>Lachnospirales</taxon>
        <taxon>Lachnospiraceae</taxon>
        <taxon>Gallintestinimicrobium</taxon>
    </lineage>
</organism>
<keyword evidence="2" id="KW-0732">Signal</keyword>
<dbReference type="AlphaFoldDB" id="A0AAE3AV26"/>
<sequence length="346" mass="38152">MKKKIVISEKVTAVMLAAAMAISMTACGSPAKDMQGAAETAADEETSTVETAADRETSAVETVSEIAGNTTESTENAATDAEILVAEDPDTEITASNENTDIKVTVEDQKEEKKNDAGEVLVTISVQKATIEDSGYDALQKVLDQQSADTYELAQEAWGDMQAFLEDSDWETTGSLYAIEDTISMKRGDDRIFSYVTTDYSYLGGAHPNVVYNSYNYDTKTGKRLTLRDVTEDYDSLYAQVLDTLKAFQEEHEDFMFFEDYEGTVKGMFYGFSAEEDLEDSGMTDADREETPDTAGTASDIDNIQWYLTDNELVVIFNRYDIAGYAFGPTAVKIPFETGLVKEIYS</sequence>
<evidence type="ECO:0000313" key="4">
    <source>
        <dbReference type="EMBL" id="MCC2166612.1"/>
    </source>
</evidence>
<feature type="chain" id="PRO_5042089513" evidence="2">
    <location>
        <begin position="29"/>
        <end position="346"/>
    </location>
</feature>
<feature type="region of interest" description="Disordered" evidence="1">
    <location>
        <begin position="29"/>
        <end position="61"/>
    </location>
</feature>
<dbReference type="EMBL" id="JAJEQF010000003">
    <property type="protein sequence ID" value="MCC2166612.1"/>
    <property type="molecule type" value="Genomic_DNA"/>
</dbReference>
<evidence type="ECO:0000259" key="3">
    <source>
        <dbReference type="Pfam" id="PF11738"/>
    </source>
</evidence>
<keyword evidence="5" id="KW-1185">Reference proteome</keyword>
<name>A0AAE3AV26_9FIRM</name>
<reference evidence="4 5" key="1">
    <citation type="submission" date="2021-10" db="EMBL/GenBank/DDBJ databases">
        <title>Anaerobic single-cell dispensing facilitates the cultivation of human gut bacteria.</title>
        <authorList>
            <person name="Afrizal A."/>
        </authorList>
    </citation>
    <scope>NUCLEOTIDE SEQUENCE [LARGE SCALE GENOMIC DNA]</scope>
    <source>
        <strain evidence="4 5">CLA-AA-H244</strain>
    </source>
</reference>
<dbReference type="Proteomes" id="UP001199355">
    <property type="component" value="Unassembled WGS sequence"/>
</dbReference>
<dbReference type="PROSITE" id="PS51257">
    <property type="entry name" value="PROKAR_LIPOPROTEIN"/>
    <property type="match status" value="1"/>
</dbReference>
<dbReference type="Gene3D" id="3.30.565.40">
    <property type="entry name" value="Fervidobacterium nodosum Rt17-B1 like"/>
    <property type="match status" value="1"/>
</dbReference>
<evidence type="ECO:0000313" key="5">
    <source>
        <dbReference type="Proteomes" id="UP001199355"/>
    </source>
</evidence>
<feature type="signal peptide" evidence="2">
    <location>
        <begin position="1"/>
        <end position="28"/>
    </location>
</feature>
<dbReference type="Pfam" id="PF11738">
    <property type="entry name" value="DUF3298"/>
    <property type="match status" value="1"/>
</dbReference>
<evidence type="ECO:0000256" key="1">
    <source>
        <dbReference type="SAM" id="MobiDB-lite"/>
    </source>
</evidence>